<dbReference type="FunFam" id="3.30.1370.210:FF:000009">
    <property type="entry name" value="Zinc finger CCCH domain-containing protein 66"/>
    <property type="match status" value="1"/>
</dbReference>
<keyword evidence="5" id="KW-0238">DNA-binding</keyword>
<feature type="zinc finger region" description="C3H1-type" evidence="6">
    <location>
        <begin position="480"/>
        <end position="507"/>
    </location>
</feature>
<dbReference type="PANTHER" id="PTHR14493:SF87">
    <property type="entry name" value="ZINC FINGER CCCH DOMAIN-CONTAINING PROTEIN 66"/>
    <property type="match status" value="1"/>
</dbReference>
<dbReference type="Gene3D" id="3.30.1370.210">
    <property type="match status" value="1"/>
</dbReference>
<keyword evidence="1 6" id="KW-0479">Metal-binding</keyword>
<feature type="compositionally biased region" description="Basic and acidic residues" evidence="7">
    <location>
        <begin position="207"/>
        <end position="226"/>
    </location>
</feature>
<dbReference type="EMBL" id="AMZH03000008">
    <property type="protein sequence ID" value="RRT86155.1"/>
    <property type="molecule type" value="Genomic_DNA"/>
</dbReference>
<dbReference type="Pfam" id="PF00642">
    <property type="entry name" value="zf-CCCH"/>
    <property type="match status" value="1"/>
</dbReference>
<keyword evidence="3 6" id="KW-0863">Zinc-finger</keyword>
<dbReference type="GO" id="GO:0003677">
    <property type="term" value="F:DNA binding"/>
    <property type="evidence" value="ECO:0007669"/>
    <property type="project" value="UniProtKB-KW"/>
</dbReference>
<gene>
    <name evidence="9" type="ORF">B296_00003608</name>
</gene>
<evidence type="ECO:0000313" key="10">
    <source>
        <dbReference type="Proteomes" id="UP000287651"/>
    </source>
</evidence>
<organism evidence="9 10">
    <name type="scientific">Ensete ventricosum</name>
    <name type="common">Abyssinian banana</name>
    <name type="synonym">Musa ensete</name>
    <dbReference type="NCBI Taxonomy" id="4639"/>
    <lineage>
        <taxon>Eukaryota</taxon>
        <taxon>Viridiplantae</taxon>
        <taxon>Streptophyta</taxon>
        <taxon>Embryophyta</taxon>
        <taxon>Tracheophyta</taxon>
        <taxon>Spermatophyta</taxon>
        <taxon>Magnoliopsida</taxon>
        <taxon>Liliopsida</taxon>
        <taxon>Zingiberales</taxon>
        <taxon>Musaceae</taxon>
        <taxon>Ensete</taxon>
    </lineage>
</organism>
<keyword evidence="2" id="KW-0677">Repeat</keyword>
<dbReference type="GO" id="GO:0008270">
    <property type="term" value="F:zinc ion binding"/>
    <property type="evidence" value="ECO:0007669"/>
    <property type="project" value="UniProtKB-KW"/>
</dbReference>
<comment type="caution">
    <text evidence="9">The sequence shown here is derived from an EMBL/GenBank/DDBJ whole genome shotgun (WGS) entry which is preliminary data.</text>
</comment>
<dbReference type="Proteomes" id="UP000287651">
    <property type="component" value="Unassembled WGS sequence"/>
</dbReference>
<dbReference type="Gene3D" id="1.25.40.20">
    <property type="entry name" value="Ankyrin repeat-containing domain"/>
    <property type="match status" value="1"/>
</dbReference>
<evidence type="ECO:0000256" key="5">
    <source>
        <dbReference type="ARBA" id="ARBA00023125"/>
    </source>
</evidence>
<evidence type="ECO:0000256" key="1">
    <source>
        <dbReference type="ARBA" id="ARBA00022723"/>
    </source>
</evidence>
<name>A0A427BCA3_ENSVE</name>
<evidence type="ECO:0000256" key="7">
    <source>
        <dbReference type="SAM" id="MobiDB-lite"/>
    </source>
</evidence>
<dbReference type="PANTHER" id="PTHR14493">
    <property type="entry name" value="UNKEMPT FAMILY MEMBER"/>
    <property type="match status" value="1"/>
</dbReference>
<protein>
    <recommendedName>
        <fullName evidence="8">C3H1-type domain-containing protein</fullName>
    </recommendedName>
</protein>
<evidence type="ECO:0000256" key="3">
    <source>
        <dbReference type="ARBA" id="ARBA00022771"/>
    </source>
</evidence>
<feature type="region of interest" description="Disordered" evidence="7">
    <location>
        <begin position="202"/>
        <end position="246"/>
    </location>
</feature>
<accession>A0A427BCA3</accession>
<dbReference type="Pfam" id="PF25512">
    <property type="entry name" value="zf-CCCH_AtC3H23"/>
    <property type="match status" value="1"/>
</dbReference>
<dbReference type="GO" id="GO:0010468">
    <property type="term" value="P:regulation of gene expression"/>
    <property type="evidence" value="ECO:0007669"/>
    <property type="project" value="UniProtKB-ARBA"/>
</dbReference>
<proteinExistence type="predicted"/>
<keyword evidence="4 6" id="KW-0862">Zinc</keyword>
<dbReference type="InterPro" id="IPR036770">
    <property type="entry name" value="Ankyrin_rpt-contain_sf"/>
</dbReference>
<dbReference type="PROSITE" id="PS50103">
    <property type="entry name" value="ZF_C3H1"/>
    <property type="match status" value="1"/>
</dbReference>
<reference evidence="9 10" key="1">
    <citation type="journal article" date="2014" name="Agronomy (Basel)">
        <title>A Draft Genome Sequence for Ensete ventricosum, the Drought-Tolerant Tree Against Hunger.</title>
        <authorList>
            <person name="Harrison J."/>
            <person name="Moore K.A."/>
            <person name="Paszkiewicz K."/>
            <person name="Jones T."/>
            <person name="Grant M."/>
            <person name="Ambacheew D."/>
            <person name="Muzemil S."/>
            <person name="Studholme D.J."/>
        </authorList>
    </citation>
    <scope>NUCLEOTIDE SEQUENCE [LARGE SCALE GENOMIC DNA]</scope>
</reference>
<dbReference type="AlphaFoldDB" id="A0A427BCA3"/>
<feature type="region of interest" description="Disordered" evidence="7">
    <location>
        <begin position="403"/>
        <end position="429"/>
    </location>
</feature>
<sequence>MVHRGRYGLGTKRSGRETRVFLTMGSSPNLSGSSQLDTSNADRGICLCCSGFDVRRGHATVDPARSRNPYSEDGTHMAQIYPPINCQVVSRVTIAAAARAQSETLACFRKAKKNTEEPTQKGGSSDACHHIIRACCVSKGPACSPPTSSPLLPRRRHHLLGTLGPSWRSSSKLPRLQTKLEDAVSSPFGSGPPNEDLISFRLGRRRPPSDGRPFDRKTCRKEDMCSGHRKLSPPPLPPTGAVAPASGEAKQPLSETAALLLEIAASDDLFAFKRAVEDEGYPFDVAALWYGRSPSRGMGYQQRTPLMIAALYGSTGVMGYLLSARPAEAARRAASDGATALHCAAAGGSPASLEAVKLLIGADAGVVDALDASGNRPGDVVARQSLSTVAKSLGVILKAPSFPGLSSPGKEEQHKQGEKKEYPPDSTLPDINTGIYGTDEFRMYTFKIKPCSRAYSHDWTECPFVHPGENARRRDPRKFSYSCVPCLEFRKGSCRNGDACEYAHGVFESWLHPAQYRTRLCKDETGCNRRVCFFAHKPEELRTVNPSAASVAGTLLSSPRSSSPAFSSLDMAMALTLMQQPGSPMSPTVSSGLGAAAAWMNQAGGLMTPPALQLPSSRLNASLRARELDFDLELLGLEGYQQKLVDGITRTASPRANRGANALVAAAAAARAPEYTDLLGSMDPSLLTQLQGLSMRKTGGAHFLSPSGIQMHQPQLLSGYGGSQCSSPPVSSTSSFGLDHSMAKAIMNSRASAFAMRSQSFCDRGATAGRQSMLSAMTTATPSQLSDWGSPGGKLDWGIQGDELNKLRKSTSFALRSNHATFGGTVASGPNEPDASWVQSLVKDGLVAGEHQNADMFSPWAEENIMA</sequence>
<evidence type="ECO:0000259" key="8">
    <source>
        <dbReference type="PROSITE" id="PS50103"/>
    </source>
</evidence>
<feature type="domain" description="C3H1-type" evidence="8">
    <location>
        <begin position="480"/>
        <end position="507"/>
    </location>
</feature>
<evidence type="ECO:0000256" key="2">
    <source>
        <dbReference type="ARBA" id="ARBA00022737"/>
    </source>
</evidence>
<evidence type="ECO:0000256" key="6">
    <source>
        <dbReference type="PROSITE-ProRule" id="PRU00723"/>
    </source>
</evidence>
<feature type="compositionally biased region" description="Basic and acidic residues" evidence="7">
    <location>
        <begin position="409"/>
        <end position="423"/>
    </location>
</feature>
<dbReference type="SUPFAM" id="SSF48403">
    <property type="entry name" value="Ankyrin repeat"/>
    <property type="match status" value="1"/>
</dbReference>
<dbReference type="InterPro" id="IPR045234">
    <property type="entry name" value="Unkempt-like"/>
</dbReference>
<evidence type="ECO:0000313" key="9">
    <source>
        <dbReference type="EMBL" id="RRT86155.1"/>
    </source>
</evidence>
<dbReference type="Pfam" id="PF12796">
    <property type="entry name" value="Ank_2"/>
    <property type="match status" value="1"/>
</dbReference>
<dbReference type="InterPro" id="IPR000571">
    <property type="entry name" value="Znf_CCCH"/>
</dbReference>
<dbReference type="InterPro" id="IPR057444">
    <property type="entry name" value="Znf-CCCH_AtC3H23-like"/>
</dbReference>
<dbReference type="SMART" id="SM00356">
    <property type="entry name" value="ZnF_C3H1"/>
    <property type="match status" value="2"/>
</dbReference>
<dbReference type="SMART" id="SM00248">
    <property type="entry name" value="ANK"/>
    <property type="match status" value="2"/>
</dbReference>
<dbReference type="InterPro" id="IPR002110">
    <property type="entry name" value="Ankyrin_rpt"/>
</dbReference>
<evidence type="ECO:0000256" key="4">
    <source>
        <dbReference type="ARBA" id="ARBA00022833"/>
    </source>
</evidence>